<feature type="transmembrane region" description="Helical" evidence="1">
    <location>
        <begin position="207"/>
        <end position="227"/>
    </location>
</feature>
<evidence type="ECO:0000313" key="4">
    <source>
        <dbReference type="Proteomes" id="UP000189935"/>
    </source>
</evidence>
<sequence length="344" mass="37796">MHPIVTVQYLRALAATAVVVHHFVGPAYIDAGRGHPGTVGEAGVDLFFVISGFIMWTTTRRRETAPLDFIWHRIVRIVPLYWIFTLVFLGITLASKHSPVSTLDVMRSLFFVPWFEEDLGQKTSAFYFLGWTLMYEMFFYCVFAFALFLPRKSQFIGVVGCLSALVALGLVFDFKSGPSFTYTSPLLLEFMAGCAVGELYERKAIPSISFGTGLLCIGLATLIWTVWNIPYSLLARTLLWGAPAALILVGALSVEAPAARKPTKLFLLLGNASYSIYLSHIITLLVFNLIVKRAGLIQGFNSEIAIYSTIGSALALAGGTLVYALLERPVSNFSKLIAIPVKSS</sequence>
<keyword evidence="1" id="KW-1133">Transmembrane helix</keyword>
<feature type="transmembrane region" description="Helical" evidence="1">
    <location>
        <begin position="233"/>
        <end position="254"/>
    </location>
</feature>
<dbReference type="PANTHER" id="PTHR23028:SF131">
    <property type="entry name" value="BLR2367 PROTEIN"/>
    <property type="match status" value="1"/>
</dbReference>
<dbReference type="Pfam" id="PF01757">
    <property type="entry name" value="Acyl_transf_3"/>
    <property type="match status" value="1"/>
</dbReference>
<feature type="transmembrane region" description="Helical" evidence="1">
    <location>
        <begin position="125"/>
        <end position="148"/>
    </location>
</feature>
<dbReference type="Proteomes" id="UP000189935">
    <property type="component" value="Chromosome I"/>
</dbReference>
<protein>
    <submittedName>
        <fullName evidence="3">Exopolysaccharide production protein ExoZ</fullName>
    </submittedName>
</protein>
<feature type="transmembrane region" description="Helical" evidence="1">
    <location>
        <begin position="35"/>
        <end position="56"/>
    </location>
</feature>
<feature type="transmembrane region" description="Helical" evidence="1">
    <location>
        <begin position="12"/>
        <end position="29"/>
    </location>
</feature>
<feature type="transmembrane region" description="Helical" evidence="1">
    <location>
        <begin position="266"/>
        <end position="292"/>
    </location>
</feature>
<keyword evidence="1" id="KW-0472">Membrane</keyword>
<gene>
    <name evidence="3" type="ORF">SAMN05444159_1687</name>
</gene>
<dbReference type="GO" id="GO:0016747">
    <property type="term" value="F:acyltransferase activity, transferring groups other than amino-acyl groups"/>
    <property type="evidence" value="ECO:0007669"/>
    <property type="project" value="InterPro"/>
</dbReference>
<evidence type="ECO:0000259" key="2">
    <source>
        <dbReference type="Pfam" id="PF01757"/>
    </source>
</evidence>
<dbReference type="PANTHER" id="PTHR23028">
    <property type="entry name" value="ACETYLTRANSFERASE"/>
    <property type="match status" value="1"/>
</dbReference>
<dbReference type="InterPro" id="IPR050879">
    <property type="entry name" value="Acyltransferase_3"/>
</dbReference>
<organism evidence="3 4">
    <name type="scientific">Bradyrhizobium lablabi</name>
    <dbReference type="NCBI Taxonomy" id="722472"/>
    <lineage>
        <taxon>Bacteria</taxon>
        <taxon>Pseudomonadati</taxon>
        <taxon>Pseudomonadota</taxon>
        <taxon>Alphaproteobacteria</taxon>
        <taxon>Hyphomicrobiales</taxon>
        <taxon>Nitrobacteraceae</taxon>
        <taxon>Bradyrhizobium</taxon>
    </lineage>
</organism>
<feature type="transmembrane region" description="Helical" evidence="1">
    <location>
        <begin position="155"/>
        <end position="174"/>
    </location>
</feature>
<dbReference type="AlphaFoldDB" id="A0A1M6MP13"/>
<accession>A0A1M6MP13</accession>
<dbReference type="EMBL" id="LT670844">
    <property type="protein sequence ID" value="SHJ85221.1"/>
    <property type="molecule type" value="Genomic_DNA"/>
</dbReference>
<evidence type="ECO:0000256" key="1">
    <source>
        <dbReference type="SAM" id="Phobius"/>
    </source>
</evidence>
<feature type="domain" description="Acyltransferase 3" evidence="2">
    <location>
        <begin position="7"/>
        <end position="318"/>
    </location>
</feature>
<dbReference type="InterPro" id="IPR002656">
    <property type="entry name" value="Acyl_transf_3_dom"/>
</dbReference>
<name>A0A1M6MP13_9BRAD</name>
<dbReference type="GO" id="GO:0016020">
    <property type="term" value="C:membrane"/>
    <property type="evidence" value="ECO:0007669"/>
    <property type="project" value="TreeGrafter"/>
</dbReference>
<reference evidence="3 4" key="1">
    <citation type="submission" date="2016-11" db="EMBL/GenBank/DDBJ databases">
        <authorList>
            <person name="Jaros S."/>
            <person name="Januszkiewicz K."/>
            <person name="Wedrychowicz H."/>
        </authorList>
    </citation>
    <scope>NUCLEOTIDE SEQUENCE [LARGE SCALE GENOMIC DNA]</scope>
    <source>
        <strain evidence="3 4">GAS499</strain>
    </source>
</reference>
<dbReference type="GO" id="GO:0000271">
    <property type="term" value="P:polysaccharide biosynthetic process"/>
    <property type="evidence" value="ECO:0007669"/>
    <property type="project" value="TreeGrafter"/>
</dbReference>
<evidence type="ECO:0000313" key="3">
    <source>
        <dbReference type="EMBL" id="SHJ85221.1"/>
    </source>
</evidence>
<feature type="transmembrane region" description="Helical" evidence="1">
    <location>
        <begin position="304"/>
        <end position="326"/>
    </location>
</feature>
<keyword evidence="1" id="KW-0812">Transmembrane</keyword>
<proteinExistence type="predicted"/>
<feature type="transmembrane region" description="Helical" evidence="1">
    <location>
        <begin position="77"/>
        <end position="95"/>
    </location>
</feature>